<dbReference type="Proteomes" id="UP000474104">
    <property type="component" value="Unassembled WGS sequence"/>
</dbReference>
<gene>
    <name evidence="1" type="ORF">FMM80_14750</name>
</gene>
<dbReference type="RefSeq" id="WP_004075970.1">
    <property type="nucleotide sequence ID" value="NZ_CASCYM010000005.1"/>
</dbReference>
<evidence type="ECO:0000313" key="1">
    <source>
        <dbReference type="EMBL" id="NDO69863.1"/>
    </source>
</evidence>
<dbReference type="OrthoDB" id="2054240at2"/>
<protein>
    <recommendedName>
        <fullName evidence="3">HK97 gp10 family phage protein</fullName>
    </recommendedName>
</protein>
<sequence length="131" mass="14187">MAQFEVEGIDDLMKELSSLDVEKLAPVMLEEAVPILKDAVVKGASAHKDTGAMVDSIKPSGASRNQKGYYICVRPTGKDKDGVRNMEKMAALEYGVGGRQAATPVLTPAVHAAEEPVLKKMQEVFDRETKL</sequence>
<reference evidence="1 2" key="1">
    <citation type="submission" date="2019-07" db="EMBL/GenBank/DDBJ databases">
        <title>Draft genome sequences of 15 bacterial species constituting the stable defined intestinal microbiota of the GM15 gnotobiotic mouse model.</title>
        <authorList>
            <person name="Elie C."/>
            <person name="Mathieu A."/>
            <person name="Saliou A."/>
            <person name="Darnaud M."/>
            <person name="Leulier F."/>
            <person name="Tamellini A."/>
        </authorList>
    </citation>
    <scope>NUCLEOTIDE SEQUENCE [LARGE SCALE GENOMIC DNA]</scope>
    <source>
        <strain evidence="2">ASF 502</strain>
    </source>
</reference>
<dbReference type="EMBL" id="VIRB01000085">
    <property type="protein sequence ID" value="NDO69863.1"/>
    <property type="molecule type" value="Genomic_DNA"/>
</dbReference>
<accession>A0A9X5H775</accession>
<comment type="caution">
    <text evidence="1">The sequence shown here is derived from an EMBL/GenBank/DDBJ whole genome shotgun (WGS) entry which is preliminary data.</text>
</comment>
<name>A0A9X5H775_9FIRM</name>
<dbReference type="AlphaFoldDB" id="A0A9X5H775"/>
<evidence type="ECO:0000313" key="2">
    <source>
        <dbReference type="Proteomes" id="UP000474104"/>
    </source>
</evidence>
<proteinExistence type="predicted"/>
<evidence type="ECO:0008006" key="3">
    <source>
        <dbReference type="Google" id="ProtNLM"/>
    </source>
</evidence>
<organism evidence="1 2">
    <name type="scientific">Schaedlerella arabinosiphila</name>
    <dbReference type="NCBI Taxonomy" id="2044587"/>
    <lineage>
        <taxon>Bacteria</taxon>
        <taxon>Bacillati</taxon>
        <taxon>Bacillota</taxon>
        <taxon>Clostridia</taxon>
        <taxon>Lachnospirales</taxon>
        <taxon>Lachnospiraceae</taxon>
        <taxon>Schaedlerella</taxon>
    </lineage>
</organism>